<reference evidence="2" key="1">
    <citation type="journal article" date="2014" name="Proc. Natl. Acad. Sci. U.S.A.">
        <title>Extensive sampling of basidiomycete genomes demonstrates inadequacy of the white-rot/brown-rot paradigm for wood decay fungi.</title>
        <authorList>
            <person name="Riley R."/>
            <person name="Salamov A.A."/>
            <person name="Brown D.W."/>
            <person name="Nagy L.G."/>
            <person name="Floudas D."/>
            <person name="Held B.W."/>
            <person name="Levasseur A."/>
            <person name="Lombard V."/>
            <person name="Morin E."/>
            <person name="Otillar R."/>
            <person name="Lindquist E.A."/>
            <person name="Sun H."/>
            <person name="LaButti K.M."/>
            <person name="Schmutz J."/>
            <person name="Jabbour D."/>
            <person name="Luo H."/>
            <person name="Baker S.E."/>
            <person name="Pisabarro A.G."/>
            <person name="Walton J.D."/>
            <person name="Blanchette R.A."/>
            <person name="Henrissat B."/>
            <person name="Martin F."/>
            <person name="Cullen D."/>
            <person name="Hibbett D.S."/>
            <person name="Grigoriev I.V."/>
        </authorList>
    </citation>
    <scope>NUCLEOTIDE SEQUENCE [LARGE SCALE GENOMIC DNA]</scope>
    <source>
        <strain evidence="2">MUCL 33604</strain>
    </source>
</reference>
<dbReference type="EMBL" id="KL197765">
    <property type="protein sequence ID" value="KDQ50134.1"/>
    <property type="molecule type" value="Genomic_DNA"/>
</dbReference>
<dbReference type="InterPro" id="IPR008999">
    <property type="entry name" value="Actin-crosslinking"/>
</dbReference>
<organism evidence="1 2">
    <name type="scientific">Jaapia argillacea MUCL 33604</name>
    <dbReference type="NCBI Taxonomy" id="933084"/>
    <lineage>
        <taxon>Eukaryota</taxon>
        <taxon>Fungi</taxon>
        <taxon>Dikarya</taxon>
        <taxon>Basidiomycota</taxon>
        <taxon>Agaricomycotina</taxon>
        <taxon>Agaricomycetes</taxon>
        <taxon>Agaricomycetidae</taxon>
        <taxon>Jaapiales</taxon>
        <taxon>Jaapiaceae</taxon>
        <taxon>Jaapia</taxon>
    </lineage>
</organism>
<evidence type="ECO:0000313" key="2">
    <source>
        <dbReference type="Proteomes" id="UP000027265"/>
    </source>
</evidence>
<proteinExistence type="predicted"/>
<dbReference type="Gene3D" id="2.80.10.50">
    <property type="match status" value="1"/>
</dbReference>
<evidence type="ECO:0000313" key="1">
    <source>
        <dbReference type="EMBL" id="KDQ50134.1"/>
    </source>
</evidence>
<dbReference type="SUPFAM" id="SSF50405">
    <property type="entry name" value="Actin-crosslinking proteins"/>
    <property type="match status" value="1"/>
</dbReference>
<feature type="non-terminal residue" evidence="1">
    <location>
        <position position="1"/>
    </location>
</feature>
<keyword evidence="2" id="KW-1185">Reference proteome</keyword>
<gene>
    <name evidence="1" type="ORF">JAAARDRAFT_89100</name>
</gene>
<dbReference type="AlphaFoldDB" id="A0A067P5T3"/>
<dbReference type="OrthoDB" id="2649102at2759"/>
<name>A0A067P5T3_9AGAM</name>
<dbReference type="Proteomes" id="UP000027265">
    <property type="component" value="Unassembled WGS sequence"/>
</dbReference>
<dbReference type="HOGENOM" id="CLU_149503_0_0_1"/>
<accession>A0A067P5T3</accession>
<dbReference type="InParanoid" id="A0A067P5T3"/>
<feature type="non-terminal residue" evidence="1">
    <location>
        <position position="132"/>
    </location>
</feature>
<protein>
    <submittedName>
        <fullName evidence="1">Uncharacterized protein</fullName>
    </submittedName>
</protein>
<sequence>VSGTIAIKGVDGKYMKVTSTGGLEFGDQKLTDNAKFKVEKYDHGQVGFVGSNGKHVNMYYHNDVKCEGPGGGLGVGILYLPGGKVIFTISGYGGQDGRTGFLSSQAGSPAYNGSLAVKDYPDFTCEFTIQNL</sequence>